<feature type="domain" description="Protein FecR C-terminal" evidence="3">
    <location>
        <begin position="243"/>
        <end position="312"/>
    </location>
</feature>
<protein>
    <submittedName>
        <fullName evidence="4">Anti-sigma factor</fullName>
    </submittedName>
</protein>
<evidence type="ECO:0000313" key="4">
    <source>
        <dbReference type="EMBL" id="GLR18349.1"/>
    </source>
</evidence>
<feature type="domain" description="FecR protein" evidence="2">
    <location>
        <begin position="115"/>
        <end position="203"/>
    </location>
</feature>
<dbReference type="InterPro" id="IPR012373">
    <property type="entry name" value="Ferrdict_sens_TM"/>
</dbReference>
<evidence type="ECO:0000259" key="3">
    <source>
        <dbReference type="Pfam" id="PF16344"/>
    </source>
</evidence>
<dbReference type="Pfam" id="PF04773">
    <property type="entry name" value="FecR"/>
    <property type="match status" value="1"/>
</dbReference>
<feature type="transmembrane region" description="Helical" evidence="1">
    <location>
        <begin position="84"/>
        <end position="103"/>
    </location>
</feature>
<gene>
    <name evidence="4" type="ORF">GCM10007940_29650</name>
</gene>
<dbReference type="PIRSF" id="PIRSF018266">
    <property type="entry name" value="FecR"/>
    <property type="match status" value="1"/>
</dbReference>
<evidence type="ECO:0000313" key="5">
    <source>
        <dbReference type="Proteomes" id="UP001156666"/>
    </source>
</evidence>
<evidence type="ECO:0000256" key="1">
    <source>
        <dbReference type="SAM" id="Phobius"/>
    </source>
</evidence>
<name>A0AA37SRE7_9BACT</name>
<dbReference type="PANTHER" id="PTHR30273">
    <property type="entry name" value="PERIPLASMIC SIGNAL SENSOR AND SIGMA FACTOR ACTIVATOR FECR-RELATED"/>
    <property type="match status" value="1"/>
</dbReference>
<sequence>MRINNLIARFLVNKTTKEEWDTLESWKQESQTNLNELLEMQSIWNNSVDLKDYKQFDKKSAWDLIDNQLDEAPVQKTKFLNLKWAAGIAAAVTIIMVSVFTFSSGVPDGFNHISATGIIENVTLPDGSNIFMNKNSGLDYASNFNENRTIILDGEAYFDVARDESKPFEIETDHAQITVLGTSFNVEEHGDYVDVYVTSGKVKVVSGDEEVILTKNEMVTCSNGKISKLSRPGRNYLSWKTGKLEFSETPLHKVVEDLTRHFNKKLTFASSSKAMNQPVVATFEGEDFESVLETLVLITGLKYHKEGQKYVIQ</sequence>
<dbReference type="Pfam" id="PF16344">
    <property type="entry name" value="FecR_C"/>
    <property type="match status" value="1"/>
</dbReference>
<dbReference type="PANTHER" id="PTHR30273:SF2">
    <property type="entry name" value="PROTEIN FECR"/>
    <property type="match status" value="1"/>
</dbReference>
<dbReference type="InterPro" id="IPR006860">
    <property type="entry name" value="FecR"/>
</dbReference>
<dbReference type="Gene3D" id="2.60.120.1440">
    <property type="match status" value="1"/>
</dbReference>
<dbReference type="Gene3D" id="3.55.50.30">
    <property type="match status" value="1"/>
</dbReference>
<dbReference type="InterPro" id="IPR032508">
    <property type="entry name" value="FecR_C"/>
</dbReference>
<keyword evidence="1" id="KW-1133">Transmembrane helix</keyword>
<evidence type="ECO:0000259" key="2">
    <source>
        <dbReference type="Pfam" id="PF04773"/>
    </source>
</evidence>
<organism evidence="4 5">
    <name type="scientific">Portibacter lacus</name>
    <dbReference type="NCBI Taxonomy" id="1099794"/>
    <lineage>
        <taxon>Bacteria</taxon>
        <taxon>Pseudomonadati</taxon>
        <taxon>Bacteroidota</taxon>
        <taxon>Saprospiria</taxon>
        <taxon>Saprospirales</taxon>
        <taxon>Haliscomenobacteraceae</taxon>
        <taxon>Portibacter</taxon>
    </lineage>
</organism>
<reference evidence="4" key="1">
    <citation type="journal article" date="2014" name="Int. J. Syst. Evol. Microbiol.">
        <title>Complete genome sequence of Corynebacterium casei LMG S-19264T (=DSM 44701T), isolated from a smear-ripened cheese.</title>
        <authorList>
            <consortium name="US DOE Joint Genome Institute (JGI-PGF)"/>
            <person name="Walter F."/>
            <person name="Albersmeier A."/>
            <person name="Kalinowski J."/>
            <person name="Ruckert C."/>
        </authorList>
    </citation>
    <scope>NUCLEOTIDE SEQUENCE</scope>
    <source>
        <strain evidence="4">NBRC 108769</strain>
    </source>
</reference>
<accession>A0AA37SRE7</accession>
<dbReference type="EMBL" id="BSOH01000020">
    <property type="protein sequence ID" value="GLR18349.1"/>
    <property type="molecule type" value="Genomic_DNA"/>
</dbReference>
<keyword evidence="5" id="KW-1185">Reference proteome</keyword>
<dbReference type="RefSeq" id="WP_235293714.1">
    <property type="nucleotide sequence ID" value="NZ_BSOH01000020.1"/>
</dbReference>
<dbReference type="Proteomes" id="UP001156666">
    <property type="component" value="Unassembled WGS sequence"/>
</dbReference>
<keyword evidence="1" id="KW-0472">Membrane</keyword>
<dbReference type="AlphaFoldDB" id="A0AA37SRE7"/>
<proteinExistence type="predicted"/>
<reference evidence="4" key="2">
    <citation type="submission" date="2023-01" db="EMBL/GenBank/DDBJ databases">
        <title>Draft genome sequence of Portibacter lacus strain NBRC 108769.</title>
        <authorList>
            <person name="Sun Q."/>
            <person name="Mori K."/>
        </authorList>
    </citation>
    <scope>NUCLEOTIDE SEQUENCE</scope>
    <source>
        <strain evidence="4">NBRC 108769</strain>
    </source>
</reference>
<keyword evidence="1" id="KW-0812">Transmembrane</keyword>
<comment type="caution">
    <text evidence="4">The sequence shown here is derived from an EMBL/GenBank/DDBJ whole genome shotgun (WGS) entry which is preliminary data.</text>
</comment>
<dbReference type="GO" id="GO:0016989">
    <property type="term" value="F:sigma factor antagonist activity"/>
    <property type="evidence" value="ECO:0007669"/>
    <property type="project" value="TreeGrafter"/>
</dbReference>